<protein>
    <recommendedName>
        <fullName evidence="3">Cytokinin riboside 5'-monophosphate phosphoribohydrolase</fullName>
        <ecNumber evidence="3">3.2.2.n1</ecNumber>
    </recommendedName>
</protein>
<dbReference type="InterPro" id="IPR031100">
    <property type="entry name" value="LOG_fam"/>
</dbReference>
<dbReference type="SUPFAM" id="SSF102405">
    <property type="entry name" value="MCP/YpsA-like"/>
    <property type="match status" value="1"/>
</dbReference>
<dbReference type="EC" id="3.2.2.n1" evidence="3"/>
<comment type="caution">
    <text evidence="4">The sequence shown here is derived from an EMBL/GenBank/DDBJ whole genome shotgun (WGS) entry which is preliminary data.</text>
</comment>
<evidence type="ECO:0000256" key="3">
    <source>
        <dbReference type="RuleBase" id="RU363015"/>
    </source>
</evidence>
<reference evidence="5" key="1">
    <citation type="submission" date="2016-03" db="EMBL/GenBank/DDBJ databases">
        <authorList>
            <person name="Heylen K."/>
            <person name="De Vos P."/>
            <person name="Vekeman B."/>
        </authorList>
    </citation>
    <scope>NUCLEOTIDE SEQUENCE [LARGE SCALE GENOMIC DNA]</scope>
    <source>
        <strain evidence="5">R-45371</strain>
    </source>
</reference>
<dbReference type="GO" id="GO:0009691">
    <property type="term" value="P:cytokinin biosynthetic process"/>
    <property type="evidence" value="ECO:0007669"/>
    <property type="project" value="UniProtKB-UniRule"/>
</dbReference>
<dbReference type="NCBIfam" id="TIGR00730">
    <property type="entry name" value="Rossman fold protein, TIGR00730 family"/>
    <property type="match status" value="1"/>
</dbReference>
<sequence>MTTINSICIYCGSSPGRIEAYGEAAQALAAALVSRNIRLIYGGAGIGIMGMVADQVLKLGGQAIGVIPKALAHKEVAHPNLTELHVTQSMHERKMLMAELADGFIALPGGIGTLEELFEIWTWAQLGFHQKPCGLLNVAGYYDALINFLDHVAAEQFVKPHHRGMLMVEADPQVLLDSYVNYQPPAVKHWVNKDQT</sequence>
<evidence type="ECO:0000256" key="1">
    <source>
        <dbReference type="ARBA" id="ARBA00000274"/>
    </source>
</evidence>
<keyword evidence="3" id="KW-0378">Hydrolase</keyword>
<proteinExistence type="inferred from homology"/>
<dbReference type="GO" id="GO:0005829">
    <property type="term" value="C:cytosol"/>
    <property type="evidence" value="ECO:0007669"/>
    <property type="project" value="TreeGrafter"/>
</dbReference>
<dbReference type="Gene3D" id="3.40.50.450">
    <property type="match status" value="1"/>
</dbReference>
<accession>A0A177M204</accession>
<dbReference type="EMBL" id="LUUH01000084">
    <property type="protein sequence ID" value="OAH99139.1"/>
    <property type="molecule type" value="Genomic_DNA"/>
</dbReference>
<gene>
    <name evidence="4" type="ORF">A1353_21235</name>
</gene>
<dbReference type="PANTHER" id="PTHR31223:SF70">
    <property type="entry name" value="LOG FAMILY PROTEIN YJL055W"/>
    <property type="match status" value="1"/>
</dbReference>
<name>A0A177M204_METMH</name>
<dbReference type="GO" id="GO:0008714">
    <property type="term" value="F:AMP nucleosidase activity"/>
    <property type="evidence" value="ECO:0007669"/>
    <property type="project" value="UniProtKB-EC"/>
</dbReference>
<comment type="similarity">
    <text evidence="2 3">Belongs to the LOG family.</text>
</comment>
<dbReference type="InterPro" id="IPR005269">
    <property type="entry name" value="LOG"/>
</dbReference>
<evidence type="ECO:0000313" key="5">
    <source>
        <dbReference type="Proteomes" id="UP000077763"/>
    </source>
</evidence>
<comment type="catalytic activity">
    <reaction evidence="1">
        <text>AMP + H2O = D-ribose 5-phosphate + adenine</text>
        <dbReference type="Rhea" id="RHEA:20129"/>
        <dbReference type="ChEBI" id="CHEBI:15377"/>
        <dbReference type="ChEBI" id="CHEBI:16708"/>
        <dbReference type="ChEBI" id="CHEBI:78346"/>
        <dbReference type="ChEBI" id="CHEBI:456215"/>
        <dbReference type="EC" id="3.2.2.4"/>
    </reaction>
</comment>
<organism evidence="4 5">
    <name type="scientific">Methylomonas methanica</name>
    <dbReference type="NCBI Taxonomy" id="421"/>
    <lineage>
        <taxon>Bacteria</taxon>
        <taxon>Pseudomonadati</taxon>
        <taxon>Pseudomonadota</taxon>
        <taxon>Gammaproteobacteria</taxon>
        <taxon>Methylococcales</taxon>
        <taxon>Methylococcaceae</taxon>
        <taxon>Methylomonas</taxon>
    </lineage>
</organism>
<dbReference type="Pfam" id="PF03641">
    <property type="entry name" value="Lysine_decarbox"/>
    <property type="match status" value="1"/>
</dbReference>
<evidence type="ECO:0000313" key="4">
    <source>
        <dbReference type="EMBL" id="OAH99139.1"/>
    </source>
</evidence>
<keyword evidence="3" id="KW-0203">Cytokinin biosynthesis</keyword>
<dbReference type="Proteomes" id="UP000077763">
    <property type="component" value="Unassembled WGS sequence"/>
</dbReference>
<evidence type="ECO:0000256" key="2">
    <source>
        <dbReference type="ARBA" id="ARBA00006763"/>
    </source>
</evidence>
<dbReference type="PANTHER" id="PTHR31223">
    <property type="entry name" value="LOG FAMILY PROTEIN YJL055W"/>
    <property type="match status" value="1"/>
</dbReference>
<dbReference type="AlphaFoldDB" id="A0A177M204"/>
<dbReference type="RefSeq" id="WP_064038227.1">
    <property type="nucleotide sequence ID" value="NZ_LUUH01000084.1"/>
</dbReference>